<sequence length="145" mass="16246">MEVLFFDTSALVKRYYEEPGTELVDDLVEDDRRVTITSLAVIETISAFRRKYNRDQISESDTDDLLAAFFREALDDFVIVPMEESIQQFSFDLILEDDLRTLDSLQLAAALALDGEEADVVFVSADSDLVAVANDRGLQTVNPDG</sequence>
<comment type="caution">
    <text evidence="2">The sequence shown here is derived from an EMBL/GenBank/DDBJ whole genome shotgun (WGS) entry which is preliminary data.</text>
</comment>
<dbReference type="AlphaFoldDB" id="A0ABD6DLE6"/>
<dbReference type="EMBL" id="JBHUDO010000003">
    <property type="protein sequence ID" value="MFD1647134.1"/>
    <property type="molecule type" value="Genomic_DNA"/>
</dbReference>
<dbReference type="InterPro" id="IPR029060">
    <property type="entry name" value="PIN-like_dom_sf"/>
</dbReference>
<evidence type="ECO:0000259" key="1">
    <source>
        <dbReference type="Pfam" id="PF01850"/>
    </source>
</evidence>
<feature type="domain" description="PIN" evidence="1">
    <location>
        <begin position="5"/>
        <end position="133"/>
    </location>
</feature>
<protein>
    <submittedName>
        <fullName evidence="2">Type II toxin-antitoxin system VapC family toxin</fullName>
    </submittedName>
</protein>
<keyword evidence="3" id="KW-1185">Reference proteome</keyword>
<dbReference type="SUPFAM" id="SSF88723">
    <property type="entry name" value="PIN domain-like"/>
    <property type="match status" value="1"/>
</dbReference>
<dbReference type="RefSeq" id="WP_256400805.1">
    <property type="nucleotide sequence ID" value="NZ_JANHJR010000003.1"/>
</dbReference>
<dbReference type="Pfam" id="PF01850">
    <property type="entry name" value="PIN"/>
    <property type="match status" value="1"/>
</dbReference>
<evidence type="ECO:0000313" key="3">
    <source>
        <dbReference type="Proteomes" id="UP001597034"/>
    </source>
</evidence>
<organism evidence="2 3">
    <name type="scientific">Haloarchaeobius litoreus</name>
    <dbReference type="NCBI Taxonomy" id="755306"/>
    <lineage>
        <taxon>Archaea</taxon>
        <taxon>Methanobacteriati</taxon>
        <taxon>Methanobacteriota</taxon>
        <taxon>Stenosarchaea group</taxon>
        <taxon>Halobacteria</taxon>
        <taxon>Halobacteriales</taxon>
        <taxon>Halorubellaceae</taxon>
        <taxon>Haloarchaeobius</taxon>
    </lineage>
</organism>
<dbReference type="InterPro" id="IPR002716">
    <property type="entry name" value="PIN_dom"/>
</dbReference>
<name>A0ABD6DLE6_9EURY</name>
<dbReference type="Gene3D" id="3.40.50.1010">
    <property type="entry name" value="5'-nuclease"/>
    <property type="match status" value="1"/>
</dbReference>
<evidence type="ECO:0000313" key="2">
    <source>
        <dbReference type="EMBL" id="MFD1647134.1"/>
    </source>
</evidence>
<dbReference type="Proteomes" id="UP001597034">
    <property type="component" value="Unassembled WGS sequence"/>
</dbReference>
<gene>
    <name evidence="2" type="ORF">ACFSBL_15700</name>
</gene>
<reference evidence="2 3" key="1">
    <citation type="journal article" date="2019" name="Int. J. Syst. Evol. Microbiol.">
        <title>The Global Catalogue of Microorganisms (GCM) 10K type strain sequencing project: providing services to taxonomists for standard genome sequencing and annotation.</title>
        <authorList>
            <consortium name="The Broad Institute Genomics Platform"/>
            <consortium name="The Broad Institute Genome Sequencing Center for Infectious Disease"/>
            <person name="Wu L."/>
            <person name="Ma J."/>
        </authorList>
    </citation>
    <scope>NUCLEOTIDE SEQUENCE [LARGE SCALE GENOMIC DNA]</scope>
    <source>
        <strain evidence="2 3">CGMCC 1.10390</strain>
    </source>
</reference>
<accession>A0ABD6DLE6</accession>
<proteinExistence type="predicted"/>
<dbReference type="CDD" id="cd09874">
    <property type="entry name" value="PIN_MT3492-like"/>
    <property type="match status" value="1"/>
</dbReference>